<dbReference type="EMBL" id="UINC01094185">
    <property type="protein sequence ID" value="SVC49215.1"/>
    <property type="molecule type" value="Genomic_DNA"/>
</dbReference>
<feature type="non-terminal residue" evidence="2">
    <location>
        <position position="1"/>
    </location>
</feature>
<proteinExistence type="predicted"/>
<keyword evidence="1" id="KW-0175">Coiled coil</keyword>
<gene>
    <name evidence="2" type="ORF">METZ01_LOCUS302069</name>
</gene>
<dbReference type="AlphaFoldDB" id="A0A382MM76"/>
<protein>
    <recommendedName>
        <fullName evidence="3">Outer membrane protein beta-barrel domain-containing protein</fullName>
    </recommendedName>
</protein>
<organism evidence="2">
    <name type="scientific">marine metagenome</name>
    <dbReference type="NCBI Taxonomy" id="408172"/>
    <lineage>
        <taxon>unclassified sequences</taxon>
        <taxon>metagenomes</taxon>
        <taxon>ecological metagenomes</taxon>
    </lineage>
</organism>
<accession>A0A382MM76</accession>
<evidence type="ECO:0000313" key="2">
    <source>
        <dbReference type="EMBL" id="SVC49215.1"/>
    </source>
</evidence>
<sequence>EEELKRKEEELRKKKDEERIKIENEKRIKERQKNYSFTFRSIGTVNSFEYKILENVAVGILYENGSASNENETIKESSVTTAIFVLYGFNECYYCDTDAFVGVYGSGNQTSTTDQGSEHKYNVQYLNLLYGYQWYWNTDISLALLGGLIYRNKSKVSETVVNNEVFSESDVQLTKEGFDFYPAILVGYSF</sequence>
<evidence type="ECO:0008006" key="3">
    <source>
        <dbReference type="Google" id="ProtNLM"/>
    </source>
</evidence>
<name>A0A382MM76_9ZZZZ</name>
<feature type="coiled-coil region" evidence="1">
    <location>
        <begin position="1"/>
        <end position="32"/>
    </location>
</feature>
<reference evidence="2" key="1">
    <citation type="submission" date="2018-05" db="EMBL/GenBank/DDBJ databases">
        <authorList>
            <person name="Lanie J.A."/>
            <person name="Ng W.-L."/>
            <person name="Kazmierczak K.M."/>
            <person name="Andrzejewski T.M."/>
            <person name="Davidsen T.M."/>
            <person name="Wayne K.J."/>
            <person name="Tettelin H."/>
            <person name="Glass J.I."/>
            <person name="Rusch D."/>
            <person name="Podicherti R."/>
            <person name="Tsui H.-C.T."/>
            <person name="Winkler M.E."/>
        </authorList>
    </citation>
    <scope>NUCLEOTIDE SEQUENCE</scope>
</reference>
<evidence type="ECO:0000256" key="1">
    <source>
        <dbReference type="SAM" id="Coils"/>
    </source>
</evidence>